<accession>A0A9D4RL53</accession>
<gene>
    <name evidence="2" type="ORF">DPMN_034608</name>
</gene>
<feature type="compositionally biased region" description="Basic and acidic residues" evidence="1">
    <location>
        <begin position="1"/>
        <end position="33"/>
    </location>
</feature>
<evidence type="ECO:0000313" key="2">
    <source>
        <dbReference type="EMBL" id="KAH3871408.1"/>
    </source>
</evidence>
<feature type="compositionally biased region" description="Low complexity" evidence="1">
    <location>
        <begin position="43"/>
        <end position="54"/>
    </location>
</feature>
<evidence type="ECO:0000256" key="1">
    <source>
        <dbReference type="SAM" id="MobiDB-lite"/>
    </source>
</evidence>
<reference evidence="2" key="2">
    <citation type="submission" date="2020-11" db="EMBL/GenBank/DDBJ databases">
        <authorList>
            <person name="McCartney M.A."/>
            <person name="Auch B."/>
            <person name="Kono T."/>
            <person name="Mallez S."/>
            <person name="Becker A."/>
            <person name="Gohl D.M."/>
            <person name="Silverstein K.A.T."/>
            <person name="Koren S."/>
            <person name="Bechman K.B."/>
            <person name="Herman A."/>
            <person name="Abrahante J.E."/>
            <person name="Garbe J."/>
        </authorList>
    </citation>
    <scope>NUCLEOTIDE SEQUENCE</scope>
    <source>
        <strain evidence="2">Duluth1</strain>
        <tissue evidence="2">Whole animal</tissue>
    </source>
</reference>
<dbReference type="AlphaFoldDB" id="A0A9D4RL53"/>
<feature type="region of interest" description="Disordered" evidence="1">
    <location>
        <begin position="1"/>
        <end position="67"/>
    </location>
</feature>
<protein>
    <submittedName>
        <fullName evidence="2">Uncharacterized protein</fullName>
    </submittedName>
</protein>
<reference evidence="2" key="1">
    <citation type="journal article" date="2019" name="bioRxiv">
        <title>The Genome of the Zebra Mussel, Dreissena polymorpha: A Resource for Invasive Species Research.</title>
        <authorList>
            <person name="McCartney M.A."/>
            <person name="Auch B."/>
            <person name="Kono T."/>
            <person name="Mallez S."/>
            <person name="Zhang Y."/>
            <person name="Obille A."/>
            <person name="Becker A."/>
            <person name="Abrahante J.E."/>
            <person name="Garbe J."/>
            <person name="Badalamenti J.P."/>
            <person name="Herman A."/>
            <person name="Mangelson H."/>
            <person name="Liachko I."/>
            <person name="Sullivan S."/>
            <person name="Sone E.D."/>
            <person name="Koren S."/>
            <person name="Silverstein K.A.T."/>
            <person name="Beckman K.B."/>
            <person name="Gohl D.M."/>
        </authorList>
    </citation>
    <scope>NUCLEOTIDE SEQUENCE</scope>
    <source>
        <strain evidence="2">Duluth1</strain>
        <tissue evidence="2">Whole animal</tissue>
    </source>
</reference>
<keyword evidence="3" id="KW-1185">Reference proteome</keyword>
<proteinExistence type="predicted"/>
<comment type="caution">
    <text evidence="2">The sequence shown here is derived from an EMBL/GenBank/DDBJ whole genome shotgun (WGS) entry which is preliminary data.</text>
</comment>
<organism evidence="2 3">
    <name type="scientific">Dreissena polymorpha</name>
    <name type="common">Zebra mussel</name>
    <name type="synonym">Mytilus polymorpha</name>
    <dbReference type="NCBI Taxonomy" id="45954"/>
    <lineage>
        <taxon>Eukaryota</taxon>
        <taxon>Metazoa</taxon>
        <taxon>Spiralia</taxon>
        <taxon>Lophotrochozoa</taxon>
        <taxon>Mollusca</taxon>
        <taxon>Bivalvia</taxon>
        <taxon>Autobranchia</taxon>
        <taxon>Heteroconchia</taxon>
        <taxon>Euheterodonta</taxon>
        <taxon>Imparidentia</taxon>
        <taxon>Neoheterodontei</taxon>
        <taxon>Myida</taxon>
        <taxon>Dreissenoidea</taxon>
        <taxon>Dreissenidae</taxon>
        <taxon>Dreissena</taxon>
    </lineage>
</organism>
<dbReference type="EMBL" id="JAIWYP010000002">
    <property type="protein sequence ID" value="KAH3871408.1"/>
    <property type="molecule type" value="Genomic_DNA"/>
</dbReference>
<dbReference type="Proteomes" id="UP000828390">
    <property type="component" value="Unassembled WGS sequence"/>
</dbReference>
<name>A0A9D4RL53_DREPO</name>
<sequence length="93" mass="10582">MSGDHGPDADRSQRAPWRQLRERRNSGGGSERRLFHRLRRWRSSGGQAGSLLQSHTSDQPGRYGGLHSLAPVDDQHRAFVLHKPVLRHVRGRD</sequence>
<evidence type="ECO:0000313" key="3">
    <source>
        <dbReference type="Proteomes" id="UP000828390"/>
    </source>
</evidence>